<dbReference type="SMART" id="SM00418">
    <property type="entry name" value="HTH_ARSR"/>
    <property type="match status" value="1"/>
</dbReference>
<dbReference type="InterPro" id="IPR036390">
    <property type="entry name" value="WH_DNA-bd_sf"/>
</dbReference>
<dbReference type="Gene3D" id="6.10.140.2180">
    <property type="match status" value="1"/>
</dbReference>
<dbReference type="Gene3D" id="1.10.10.10">
    <property type="entry name" value="Winged helix-like DNA-binding domain superfamily/Winged helix DNA-binding domain"/>
    <property type="match status" value="1"/>
</dbReference>
<reference evidence="2 3" key="1">
    <citation type="journal article" date="2019" name="ACS Chem. Biol.">
        <title>Identification and Mobilization of a Cryptic Antibiotic Biosynthesis Gene Locus from a Human-Pathogenic Nocardia Isolate.</title>
        <authorList>
            <person name="Herisse M."/>
            <person name="Ishida K."/>
            <person name="Porter J.L."/>
            <person name="Howden B."/>
            <person name="Hertweck C."/>
            <person name="Stinear T.P."/>
            <person name="Pidot S.J."/>
        </authorList>
    </citation>
    <scope>NUCLEOTIDE SEQUENCE [LARGE SCALE GENOMIC DNA]</scope>
    <source>
        <strain evidence="2 3">AUSMDU00012715</strain>
    </source>
</reference>
<dbReference type="InterPro" id="IPR001845">
    <property type="entry name" value="HTH_ArsR_DNA-bd_dom"/>
</dbReference>
<protein>
    <submittedName>
        <fullName evidence="2">Helix-turn-helix domain-containing protein</fullName>
    </submittedName>
</protein>
<evidence type="ECO:0000259" key="1">
    <source>
        <dbReference type="SMART" id="SM00418"/>
    </source>
</evidence>
<evidence type="ECO:0000313" key="2">
    <source>
        <dbReference type="EMBL" id="QIS22471.1"/>
    </source>
</evidence>
<sequence length="180" mass="19988">MDHLELLLHPVRLRIVHALAGGRVCTTAELCASLPDIPKTTVYRHVGLLTEGEVLEIADEKRVRGTVERYYRLHPGRARIPAEAGATMSADEHRQGFTAAMAALLAEFNAYLDRPGADPYADAVGYRQGIVWLTPEERQEWVRDMTVALREKLGKGPGPGRIPHLASWIMFPAEPSRADE</sequence>
<dbReference type="Pfam" id="PF12840">
    <property type="entry name" value="HTH_20"/>
    <property type="match status" value="1"/>
</dbReference>
<dbReference type="RefSeq" id="WP_167489892.1">
    <property type="nucleotide sequence ID" value="NZ_CP046173.1"/>
</dbReference>
<dbReference type="AlphaFoldDB" id="A0A6G9ZAQ4"/>
<dbReference type="InterPro" id="IPR036388">
    <property type="entry name" value="WH-like_DNA-bd_sf"/>
</dbReference>
<proteinExistence type="predicted"/>
<dbReference type="GO" id="GO:0003700">
    <property type="term" value="F:DNA-binding transcription factor activity"/>
    <property type="evidence" value="ECO:0007669"/>
    <property type="project" value="InterPro"/>
</dbReference>
<feature type="domain" description="HTH arsR-type" evidence="1">
    <location>
        <begin position="2"/>
        <end position="85"/>
    </location>
</feature>
<accession>A0A6G9ZAQ4</accession>
<dbReference type="EMBL" id="CP046173">
    <property type="protein sequence ID" value="QIS22471.1"/>
    <property type="molecule type" value="Genomic_DNA"/>
</dbReference>
<evidence type="ECO:0000313" key="3">
    <source>
        <dbReference type="Proteomes" id="UP000500953"/>
    </source>
</evidence>
<dbReference type="SUPFAM" id="SSF46785">
    <property type="entry name" value="Winged helix' DNA-binding domain"/>
    <property type="match status" value="1"/>
</dbReference>
<dbReference type="Proteomes" id="UP000500953">
    <property type="component" value="Chromosome"/>
</dbReference>
<name>A0A6G9ZAQ4_9NOCA</name>
<organism evidence="2 3">
    <name type="scientific">Nocardia terpenica</name>
    <dbReference type="NCBI Taxonomy" id="455432"/>
    <lineage>
        <taxon>Bacteria</taxon>
        <taxon>Bacillati</taxon>
        <taxon>Actinomycetota</taxon>
        <taxon>Actinomycetes</taxon>
        <taxon>Mycobacteriales</taxon>
        <taxon>Nocardiaceae</taxon>
        <taxon>Nocardia</taxon>
    </lineage>
</organism>
<dbReference type="InterPro" id="IPR011991">
    <property type="entry name" value="ArsR-like_HTH"/>
</dbReference>
<dbReference type="CDD" id="cd00090">
    <property type="entry name" value="HTH_ARSR"/>
    <property type="match status" value="1"/>
</dbReference>
<gene>
    <name evidence="2" type="ORF">F6W96_33175</name>
</gene>